<name>A0A9Q3GCT3_9BASI</name>
<gene>
    <name evidence="1" type="ORF">O181_002623</name>
</gene>
<dbReference type="AlphaFoldDB" id="A0A9Q3GCT3"/>
<comment type="caution">
    <text evidence="1">The sequence shown here is derived from an EMBL/GenBank/DDBJ whole genome shotgun (WGS) entry which is preliminary data.</text>
</comment>
<keyword evidence="2" id="KW-1185">Reference proteome</keyword>
<dbReference type="Proteomes" id="UP000765509">
    <property type="component" value="Unassembled WGS sequence"/>
</dbReference>
<reference evidence="1" key="1">
    <citation type="submission" date="2021-03" db="EMBL/GenBank/DDBJ databases">
        <title>Draft genome sequence of rust myrtle Austropuccinia psidii MF-1, a brazilian biotype.</title>
        <authorList>
            <person name="Quecine M.C."/>
            <person name="Pachon D.M.R."/>
            <person name="Bonatelli M.L."/>
            <person name="Correr F.H."/>
            <person name="Franceschini L.M."/>
            <person name="Leite T.F."/>
            <person name="Margarido G.R.A."/>
            <person name="Almeida C.A."/>
            <person name="Ferrarezi J.A."/>
            <person name="Labate C.A."/>
        </authorList>
    </citation>
    <scope>NUCLEOTIDE SEQUENCE</scope>
    <source>
        <strain evidence="1">MF-1</strain>
    </source>
</reference>
<protein>
    <submittedName>
        <fullName evidence="1">Uncharacterized protein</fullName>
    </submittedName>
</protein>
<evidence type="ECO:0000313" key="1">
    <source>
        <dbReference type="EMBL" id="MBW0462908.1"/>
    </source>
</evidence>
<dbReference type="EMBL" id="AVOT02000446">
    <property type="protein sequence ID" value="MBW0462908.1"/>
    <property type="molecule type" value="Genomic_DNA"/>
</dbReference>
<organism evidence="1 2">
    <name type="scientific">Austropuccinia psidii MF-1</name>
    <dbReference type="NCBI Taxonomy" id="1389203"/>
    <lineage>
        <taxon>Eukaryota</taxon>
        <taxon>Fungi</taxon>
        <taxon>Dikarya</taxon>
        <taxon>Basidiomycota</taxon>
        <taxon>Pucciniomycotina</taxon>
        <taxon>Pucciniomycetes</taxon>
        <taxon>Pucciniales</taxon>
        <taxon>Sphaerophragmiaceae</taxon>
        <taxon>Austropuccinia</taxon>
    </lineage>
</organism>
<proteinExistence type="predicted"/>
<sequence length="116" mass="13396">MIRRPVCDKSDFDSMRNSLRESSQIEYEHIAEYIVESNEENSLEIQETELDSGIPQVTKDKELCKHTKHAQKFLVTPNNRMGLIHVTPTKLEVYIENCTNPIIIDKGAGFFIVEKE</sequence>
<evidence type="ECO:0000313" key="2">
    <source>
        <dbReference type="Proteomes" id="UP000765509"/>
    </source>
</evidence>
<accession>A0A9Q3GCT3</accession>